<evidence type="ECO:0000313" key="2">
    <source>
        <dbReference type="EMBL" id="ORX45993.1"/>
    </source>
</evidence>
<proteinExistence type="predicted"/>
<protein>
    <submittedName>
        <fullName evidence="2">Uncharacterized protein</fullName>
    </submittedName>
</protein>
<accession>A0A1Y1V2V4</accession>
<reference evidence="2 3" key="1">
    <citation type="submission" date="2016-08" db="EMBL/GenBank/DDBJ databases">
        <title>Genomes of anaerobic fungi encode conserved fungal cellulosomes for biomass hydrolysis.</title>
        <authorList>
            <consortium name="DOE Joint Genome Institute"/>
            <person name="Haitjema C.H."/>
            <person name="Gilmore S.P."/>
            <person name="Henske J.K."/>
            <person name="Solomon K.V."/>
            <person name="De Groot R."/>
            <person name="Kuo A."/>
            <person name="Mondo S.J."/>
            <person name="Salamov A.A."/>
            <person name="Labutti K."/>
            <person name="Zhao Z."/>
            <person name="Chiniquy J."/>
            <person name="Barry K."/>
            <person name="Brewer H.M."/>
            <person name="Purvine S.O."/>
            <person name="Wright A.T."/>
            <person name="Boxma B."/>
            <person name="Van Alen T."/>
            <person name="Hackstein J.H."/>
            <person name="Baker S.E."/>
            <person name="Grigoriev I.V."/>
            <person name="O'Malley M.A."/>
        </authorList>
    </citation>
    <scope>NUCLEOTIDE SEQUENCE [LARGE SCALE GENOMIC DNA]</scope>
    <source>
        <strain evidence="3">finn</strain>
    </source>
</reference>
<keyword evidence="3" id="KW-1185">Reference proteome</keyword>
<gene>
    <name evidence="2" type="ORF">BCR36DRAFT_456245</name>
</gene>
<dbReference type="OrthoDB" id="2156126at2759"/>
<evidence type="ECO:0000313" key="3">
    <source>
        <dbReference type="Proteomes" id="UP000193719"/>
    </source>
</evidence>
<dbReference type="AlphaFoldDB" id="A0A1Y1V2V4"/>
<keyword evidence="1" id="KW-0472">Membrane</keyword>
<keyword evidence="1" id="KW-1133">Transmembrane helix</keyword>
<evidence type="ECO:0000256" key="1">
    <source>
        <dbReference type="SAM" id="Phobius"/>
    </source>
</evidence>
<sequence length="223" mass="25874">MEDNNNLTFQLSQFNAATIGERLMNKDCNSKDDCLNIGECDKSSHKCIFKDIYCSLNNCFQDNGCDISYINNPEPQYLKSCEMNPYIIFETCIKGEKKCKTRYCYSNEQCLSNLCIENKCISNINNPIYYCSNIEKKIFKDEMVEFSCTLNYRERCNENNVCNSKNCGILKNSSSNETVCLEPNTTYINILAGLVTYTVVIVSIVLIYGFYKRNFYKRNRRTK</sequence>
<reference evidence="2 3" key="2">
    <citation type="submission" date="2016-08" db="EMBL/GenBank/DDBJ databases">
        <title>Pervasive Adenine N6-methylation of Active Genes in Fungi.</title>
        <authorList>
            <consortium name="DOE Joint Genome Institute"/>
            <person name="Mondo S.J."/>
            <person name="Dannebaum R.O."/>
            <person name="Kuo R.C."/>
            <person name="Labutti K."/>
            <person name="Haridas S."/>
            <person name="Kuo A."/>
            <person name="Salamov A."/>
            <person name="Ahrendt S.R."/>
            <person name="Lipzen A."/>
            <person name="Sullivan W."/>
            <person name="Andreopoulos W.B."/>
            <person name="Clum A."/>
            <person name="Lindquist E."/>
            <person name="Daum C."/>
            <person name="Ramamoorthy G.K."/>
            <person name="Gryganskyi A."/>
            <person name="Culley D."/>
            <person name="Magnuson J.K."/>
            <person name="James T.Y."/>
            <person name="O'Malley M.A."/>
            <person name="Stajich J.E."/>
            <person name="Spatafora J.W."/>
            <person name="Visel A."/>
            <person name="Grigoriev I.V."/>
        </authorList>
    </citation>
    <scope>NUCLEOTIDE SEQUENCE [LARGE SCALE GENOMIC DNA]</scope>
    <source>
        <strain evidence="3">finn</strain>
    </source>
</reference>
<dbReference type="EMBL" id="MCFH01000037">
    <property type="protein sequence ID" value="ORX45993.1"/>
    <property type="molecule type" value="Genomic_DNA"/>
</dbReference>
<keyword evidence="1" id="KW-0812">Transmembrane</keyword>
<feature type="transmembrane region" description="Helical" evidence="1">
    <location>
        <begin position="187"/>
        <end position="211"/>
    </location>
</feature>
<comment type="caution">
    <text evidence="2">The sequence shown here is derived from an EMBL/GenBank/DDBJ whole genome shotgun (WGS) entry which is preliminary data.</text>
</comment>
<dbReference type="Proteomes" id="UP000193719">
    <property type="component" value="Unassembled WGS sequence"/>
</dbReference>
<organism evidence="2 3">
    <name type="scientific">Piromyces finnis</name>
    <dbReference type="NCBI Taxonomy" id="1754191"/>
    <lineage>
        <taxon>Eukaryota</taxon>
        <taxon>Fungi</taxon>
        <taxon>Fungi incertae sedis</taxon>
        <taxon>Chytridiomycota</taxon>
        <taxon>Chytridiomycota incertae sedis</taxon>
        <taxon>Neocallimastigomycetes</taxon>
        <taxon>Neocallimastigales</taxon>
        <taxon>Neocallimastigaceae</taxon>
        <taxon>Piromyces</taxon>
    </lineage>
</organism>
<name>A0A1Y1V2V4_9FUNG</name>